<evidence type="ECO:0000256" key="8">
    <source>
        <dbReference type="SAM" id="MobiDB-lite"/>
    </source>
</evidence>
<feature type="region of interest" description="Disordered" evidence="8">
    <location>
        <begin position="370"/>
        <end position="392"/>
    </location>
</feature>
<proteinExistence type="inferred from homology"/>
<feature type="region of interest" description="Disordered" evidence="8">
    <location>
        <begin position="1142"/>
        <end position="1161"/>
    </location>
</feature>
<feature type="compositionally biased region" description="Polar residues" evidence="8">
    <location>
        <begin position="1144"/>
        <end position="1155"/>
    </location>
</feature>
<accession>A0A8J4BT45</accession>
<dbReference type="PANTHER" id="PTHR22950">
    <property type="entry name" value="AMINO ACID TRANSPORTER"/>
    <property type="match status" value="1"/>
</dbReference>
<sequence>MRRSSGPIMAGVAGAHEDSLPRLQTSDSIDEPVTNGIFGRSKRSKAVEDGRTSSSQSTINLVNCILGAGVLGYPFCFRSCGLLLGTLIMLVSILASRFSYNLLLYCSQISNKRTYEELAEQAIGKAGKQVVQLCTAALNLGCIVAYLNILADVLSSVAGTIIPPGAEPSRNAYITGVSLFGALPVALWVRDHVTIVTFMMASVGFVILFAVVVVIFALAPHPAAAAVASSVTMWRPEGLLVAFPVIVYSFTAHPYYLGIFNNLRGATFTRMSRVTNVAMGLSSALYWVVGVFGYLTFRNRTAGDLLRNFGAANVDGMRGAYERAIKLCYGLSILGSVPLVILPFYNLMLPILGFKGLGAGLGLGGGSAGVKRTSSVTPLDTQDSMDSTRGGSYSVCTSPVPLGIGGGGAPCGRNRSHMSRGARSGHQQVDVVDLKLHADRDRDRDGGEGEELGFSQHAFVVLMVLGTALATAIWVPNIEFIFGLTGATASVLLSYILPAVTFIRLMDLNPELLGGGNFKVIPDSIRSQWLWRKRKAIVLLCFGVVSGITCTDAILGAVKQEAAVVYLAQQLVAHEVVVAETAKVQQKARAAVTAMSAVELAAKELGQANVNASGTFSKLQQAAAQLDVIAGAGEAGGAAGANGTSKSGKGKGTQTSQEWGLQTLVKEHKQHAAETKVFKAVEQMLTDVRDELRRTASGVATVVTQLDAAIAQLSNSGGSGSAAADAAGTEAAAAVAAESSGTTTGANSKVHSGGDGSAGSSGSGSVGGSGSTSSMRNRANDLAQELGKALGAFRDVAGNATMAGKSLTQVRSTAVSTLMALNQTIAVLDHVTAAVDAAKKSNKHDDEIKKAAALAMRLALNATATSALAMQLTGEALQRSATEEASELLGMLVQVSHDLEKTSARAKVAKAKRAESSNTTTTAAAAAAAAAVAAATDTASALGAVSTGAAFTVEQQAAADAAGSTVSTAVGGNNTAAKAAGSLAANANAAGKGASSAASTSDQGKNTGTKISSGAGAAGEGALVDLGGSQTATGGAGNTGGTDGSVESPAGTQTDPAAEAAGQLEQVIKDLNSKIAAASTATGSTTDAARAQAAAAAAAAAATAAAASAVAATGAGGEKTAVDALHADGGKAADEGALVDLSGANGSTAKPTDTADSVAAGDSARLGSGNLNVSGIAAVLRDAVAVTKVNQEEALQEIKQSLTSTDAAVAERVVDILKDLSENGDSLGKGLKATTAGSGSEVEAVLTGGGGESAAAAAVAAVADGSNGGGVEGALLGLVHKITDSVSARTDDSENVEGPVVKVDTAGNLIQEDGDGDDVVGPIVKDADAQLSSSASSSASRDLKKADAALPSGSGAAKGNGNEGAAGGTSDSGGVKLRKLGLGLGLTAGRAK</sequence>
<evidence type="ECO:0000256" key="4">
    <source>
        <dbReference type="ARBA" id="ARBA00022692"/>
    </source>
</evidence>
<keyword evidence="5" id="KW-0029">Amino-acid transport</keyword>
<dbReference type="Proteomes" id="UP000747399">
    <property type="component" value="Unassembled WGS sequence"/>
</dbReference>
<comment type="similarity">
    <text evidence="2">Belongs to the amino acid/polyamine transporter 2 family.</text>
</comment>
<feature type="compositionally biased region" description="Gly residues" evidence="8">
    <location>
        <begin position="753"/>
        <end position="770"/>
    </location>
</feature>
<dbReference type="GO" id="GO:0015179">
    <property type="term" value="F:L-amino acid transmembrane transporter activity"/>
    <property type="evidence" value="ECO:0007669"/>
    <property type="project" value="TreeGrafter"/>
</dbReference>
<feature type="transmembrane region" description="Helical" evidence="9">
    <location>
        <begin position="81"/>
        <end position="103"/>
    </location>
</feature>
<feature type="transmembrane region" description="Helical" evidence="9">
    <location>
        <begin position="130"/>
        <end position="151"/>
    </location>
</feature>
<keyword evidence="12" id="KW-1185">Reference proteome</keyword>
<feature type="transmembrane region" description="Helical" evidence="9">
    <location>
        <begin position="324"/>
        <end position="345"/>
    </location>
</feature>
<evidence type="ECO:0000256" key="5">
    <source>
        <dbReference type="ARBA" id="ARBA00022970"/>
    </source>
</evidence>
<feature type="transmembrane region" description="Helical" evidence="9">
    <location>
        <begin position="58"/>
        <end position="75"/>
    </location>
</feature>
<feature type="compositionally biased region" description="Polar residues" evidence="8">
    <location>
        <begin position="1002"/>
        <end position="1012"/>
    </location>
</feature>
<feature type="transmembrane region" description="Helical" evidence="9">
    <location>
        <begin position="239"/>
        <end position="257"/>
    </location>
</feature>
<feature type="region of interest" description="Disordered" evidence="8">
    <location>
        <begin position="1331"/>
        <end position="1377"/>
    </location>
</feature>
<feature type="transmembrane region" description="Helical" evidence="9">
    <location>
        <begin position="277"/>
        <end position="297"/>
    </location>
</feature>
<keyword evidence="7 9" id="KW-0472">Membrane</keyword>
<keyword evidence="4 9" id="KW-0812">Transmembrane</keyword>
<dbReference type="GO" id="GO:0016020">
    <property type="term" value="C:membrane"/>
    <property type="evidence" value="ECO:0007669"/>
    <property type="project" value="UniProtKB-SubCell"/>
</dbReference>
<feature type="transmembrane region" description="Helical" evidence="9">
    <location>
        <begin position="458"/>
        <end position="475"/>
    </location>
</feature>
<name>A0A8J4BT45_9CHLO</name>
<reference evidence="11" key="1">
    <citation type="journal article" date="2021" name="Proc. Natl. Acad. Sci. U.S.A.">
        <title>Three genomes in the algal genus Volvox reveal the fate of a haploid sex-determining region after a transition to homothallism.</title>
        <authorList>
            <person name="Yamamoto K."/>
            <person name="Hamaji T."/>
            <person name="Kawai-Toyooka H."/>
            <person name="Matsuzaki R."/>
            <person name="Takahashi F."/>
            <person name="Nishimura Y."/>
            <person name="Kawachi M."/>
            <person name="Noguchi H."/>
            <person name="Minakuchi Y."/>
            <person name="Umen J.G."/>
            <person name="Toyoda A."/>
            <person name="Nozaki H."/>
        </authorList>
    </citation>
    <scope>NUCLEOTIDE SEQUENCE</scope>
    <source>
        <strain evidence="11">NIES-3780</strain>
    </source>
</reference>
<feature type="domain" description="Amino acid transporter transmembrane" evidence="10">
    <location>
        <begin position="51"/>
        <end position="507"/>
    </location>
</feature>
<feature type="region of interest" description="Disordered" evidence="8">
    <location>
        <begin position="739"/>
        <end position="776"/>
    </location>
</feature>
<gene>
    <name evidence="11" type="ORF">Vafri_21436</name>
</gene>
<feature type="transmembrane region" description="Helical" evidence="9">
    <location>
        <begin position="481"/>
        <end position="503"/>
    </location>
</feature>
<evidence type="ECO:0000313" key="12">
    <source>
        <dbReference type="Proteomes" id="UP000747399"/>
    </source>
</evidence>
<evidence type="ECO:0000256" key="9">
    <source>
        <dbReference type="SAM" id="Phobius"/>
    </source>
</evidence>
<feature type="compositionally biased region" description="Low complexity" evidence="8">
    <location>
        <begin position="739"/>
        <end position="748"/>
    </location>
</feature>
<evidence type="ECO:0000256" key="6">
    <source>
        <dbReference type="ARBA" id="ARBA00022989"/>
    </source>
</evidence>
<protein>
    <recommendedName>
        <fullName evidence="10">Amino acid transporter transmembrane domain-containing protein</fullName>
    </recommendedName>
</protein>
<feature type="transmembrane region" description="Helical" evidence="9">
    <location>
        <begin position="196"/>
        <end position="219"/>
    </location>
</feature>
<feature type="compositionally biased region" description="Gly residues" evidence="8">
    <location>
        <begin position="1034"/>
        <end position="1043"/>
    </location>
</feature>
<feature type="region of interest" description="Disordered" evidence="8">
    <location>
        <begin position="993"/>
        <end position="1056"/>
    </location>
</feature>
<organism evidence="11 12">
    <name type="scientific">Volvox africanus</name>
    <dbReference type="NCBI Taxonomy" id="51714"/>
    <lineage>
        <taxon>Eukaryota</taxon>
        <taxon>Viridiplantae</taxon>
        <taxon>Chlorophyta</taxon>
        <taxon>core chlorophytes</taxon>
        <taxon>Chlorophyceae</taxon>
        <taxon>CS clade</taxon>
        <taxon>Chlamydomonadales</taxon>
        <taxon>Volvocaceae</taxon>
        <taxon>Volvox</taxon>
    </lineage>
</organism>
<feature type="compositionally biased region" description="Polar residues" evidence="8">
    <location>
        <begin position="372"/>
        <end position="392"/>
    </location>
</feature>
<evidence type="ECO:0000256" key="3">
    <source>
        <dbReference type="ARBA" id="ARBA00022448"/>
    </source>
</evidence>
<evidence type="ECO:0000259" key="10">
    <source>
        <dbReference type="Pfam" id="PF01490"/>
    </source>
</evidence>
<evidence type="ECO:0000313" key="11">
    <source>
        <dbReference type="EMBL" id="GIL68150.1"/>
    </source>
</evidence>
<dbReference type="PANTHER" id="PTHR22950:SF458">
    <property type="entry name" value="SODIUM-COUPLED NEUTRAL AMINO ACID TRANSPORTER 11-RELATED"/>
    <property type="match status" value="1"/>
</dbReference>
<feature type="compositionally biased region" description="Low complexity" evidence="8">
    <location>
        <begin position="1331"/>
        <end position="1340"/>
    </location>
</feature>
<dbReference type="EMBL" id="BNCO01000110">
    <property type="protein sequence ID" value="GIL68150.1"/>
    <property type="molecule type" value="Genomic_DNA"/>
</dbReference>
<evidence type="ECO:0000256" key="7">
    <source>
        <dbReference type="ARBA" id="ARBA00023136"/>
    </source>
</evidence>
<feature type="transmembrane region" description="Helical" evidence="9">
    <location>
        <begin position="536"/>
        <end position="558"/>
    </location>
</feature>
<feature type="region of interest" description="Disordered" evidence="8">
    <location>
        <begin position="1"/>
        <end position="26"/>
    </location>
</feature>
<comment type="subcellular location">
    <subcellularLocation>
        <location evidence="1">Membrane</location>
        <topology evidence="1">Multi-pass membrane protein</topology>
    </subcellularLocation>
</comment>
<evidence type="ECO:0000256" key="1">
    <source>
        <dbReference type="ARBA" id="ARBA00004141"/>
    </source>
</evidence>
<keyword evidence="6 9" id="KW-1133">Transmembrane helix</keyword>
<keyword evidence="3" id="KW-0813">Transport</keyword>
<evidence type="ECO:0000256" key="2">
    <source>
        <dbReference type="ARBA" id="ARBA00008066"/>
    </source>
</evidence>
<feature type="compositionally biased region" description="Gly residues" evidence="8">
    <location>
        <begin position="1356"/>
        <end position="1371"/>
    </location>
</feature>
<feature type="transmembrane region" description="Helical" evidence="9">
    <location>
        <begin position="171"/>
        <end position="189"/>
    </location>
</feature>
<dbReference type="Pfam" id="PF01490">
    <property type="entry name" value="Aa_trans"/>
    <property type="match status" value="1"/>
</dbReference>
<dbReference type="InterPro" id="IPR013057">
    <property type="entry name" value="AA_transpt_TM"/>
</dbReference>
<comment type="caution">
    <text evidence="11">The sequence shown here is derived from an EMBL/GenBank/DDBJ whole genome shotgun (WGS) entry which is preliminary data.</text>
</comment>